<evidence type="ECO:0000313" key="4">
    <source>
        <dbReference type="Proteomes" id="UP000291758"/>
    </source>
</evidence>
<dbReference type="InterPro" id="IPR007372">
    <property type="entry name" value="Lipid/polyisoprenoid-bd_YceI"/>
</dbReference>
<dbReference type="InterPro" id="IPR036761">
    <property type="entry name" value="TTHA0802/YceI-like_sf"/>
</dbReference>
<evidence type="ECO:0000259" key="2">
    <source>
        <dbReference type="SMART" id="SM00867"/>
    </source>
</evidence>
<sequence>MTDLPLRTWNDLVIPAPGPYHLDTEHMRLGFNATHMMVSTVRGEFTRASAQVWVDEDPLESWASATIQSASIDTDNAERDGHLRSGDFLDADTHPTIGFRSTGLTWQTQPDPIFSWARLKGHAQGRTAAPDAATRPPSRFQLHGDLTIRSTTLPVTLDVEYGGARRDLYGRDIWGFSATTAIDREAYGLLWNVALEAGGVLVAKTVRLELAGEFIRSDGVTARP</sequence>
<dbReference type="SMART" id="SM00867">
    <property type="entry name" value="YceI"/>
    <property type="match status" value="1"/>
</dbReference>
<organism evidence="3 4">
    <name type="scientific">Xylanimonas allomyrinae</name>
    <dbReference type="NCBI Taxonomy" id="2509459"/>
    <lineage>
        <taxon>Bacteria</taxon>
        <taxon>Bacillati</taxon>
        <taxon>Actinomycetota</taxon>
        <taxon>Actinomycetes</taxon>
        <taxon>Micrococcales</taxon>
        <taxon>Promicromonosporaceae</taxon>
        <taxon>Xylanimonas</taxon>
    </lineage>
</organism>
<accession>A0A4P6EQJ7</accession>
<dbReference type="Proteomes" id="UP000291758">
    <property type="component" value="Chromosome"/>
</dbReference>
<dbReference type="Pfam" id="PF04264">
    <property type="entry name" value="YceI"/>
    <property type="match status" value="1"/>
</dbReference>
<dbReference type="EMBL" id="CP035495">
    <property type="protein sequence ID" value="QAY63699.1"/>
    <property type="molecule type" value="Genomic_DNA"/>
</dbReference>
<dbReference type="SUPFAM" id="SSF101874">
    <property type="entry name" value="YceI-like"/>
    <property type="match status" value="1"/>
</dbReference>
<dbReference type="KEGG" id="xyl:ET495_11085"/>
<evidence type="ECO:0000256" key="1">
    <source>
        <dbReference type="ARBA" id="ARBA00008812"/>
    </source>
</evidence>
<proteinExistence type="inferred from homology"/>
<dbReference type="Gene3D" id="2.40.128.110">
    <property type="entry name" value="Lipid/polyisoprenoid-binding, YceI-like"/>
    <property type="match status" value="1"/>
</dbReference>
<gene>
    <name evidence="3" type="ORF">ET495_11085</name>
</gene>
<name>A0A4P6EQJ7_9MICO</name>
<comment type="similarity">
    <text evidence="1">Belongs to the UPF0312 family.</text>
</comment>
<keyword evidence="4" id="KW-1185">Reference proteome</keyword>
<protein>
    <submittedName>
        <fullName evidence="3">Polyisoprenoid-binding protein</fullName>
    </submittedName>
</protein>
<dbReference type="AlphaFoldDB" id="A0A4P6EQJ7"/>
<evidence type="ECO:0000313" key="3">
    <source>
        <dbReference type="EMBL" id="QAY63699.1"/>
    </source>
</evidence>
<dbReference type="OrthoDB" id="9811006at2"/>
<reference evidence="3 4" key="1">
    <citation type="submission" date="2019-01" db="EMBL/GenBank/DDBJ databases">
        <title>Genome sequencing of strain 2JSPR-7.</title>
        <authorList>
            <person name="Heo J."/>
            <person name="Kim S.-J."/>
            <person name="Kim J.-S."/>
            <person name="Hong S.-B."/>
            <person name="Kwon S.-W."/>
        </authorList>
    </citation>
    <scope>NUCLEOTIDE SEQUENCE [LARGE SCALE GENOMIC DNA]</scope>
    <source>
        <strain evidence="3 4">2JSPR-7</strain>
    </source>
</reference>
<dbReference type="RefSeq" id="WP_129204860.1">
    <property type="nucleotide sequence ID" value="NZ_CP035495.1"/>
</dbReference>
<dbReference type="PANTHER" id="PTHR34406:SF1">
    <property type="entry name" value="PROTEIN YCEI"/>
    <property type="match status" value="1"/>
</dbReference>
<dbReference type="PANTHER" id="PTHR34406">
    <property type="entry name" value="PROTEIN YCEI"/>
    <property type="match status" value="1"/>
</dbReference>
<feature type="domain" description="Lipid/polyisoprenoid-binding YceI-like" evidence="2">
    <location>
        <begin position="19"/>
        <end position="215"/>
    </location>
</feature>